<name>A0ABS5A7P9_9PSEU</name>
<proteinExistence type="predicted"/>
<comment type="caution">
    <text evidence="2">The sequence shown here is derived from an EMBL/GenBank/DDBJ whole genome shotgun (WGS) entry which is preliminary data.</text>
</comment>
<evidence type="ECO:0000259" key="1">
    <source>
        <dbReference type="Pfam" id="PF01936"/>
    </source>
</evidence>
<dbReference type="Pfam" id="PF01936">
    <property type="entry name" value="NYN"/>
    <property type="match status" value="1"/>
</dbReference>
<keyword evidence="3" id="KW-1185">Reference proteome</keyword>
<dbReference type="RefSeq" id="WP_086785765.1">
    <property type="nucleotide sequence ID" value="NZ_JAGIOO010000001.1"/>
</dbReference>
<dbReference type="EMBL" id="JAGIOO010000001">
    <property type="protein sequence ID" value="MBP2472254.1"/>
    <property type="molecule type" value="Genomic_DNA"/>
</dbReference>
<dbReference type="Gene3D" id="3.40.50.1010">
    <property type="entry name" value="5'-nuclease"/>
    <property type="match status" value="1"/>
</dbReference>
<dbReference type="InterPro" id="IPR021139">
    <property type="entry name" value="NYN"/>
</dbReference>
<gene>
    <name evidence="2" type="ORF">JOF53_001126</name>
</gene>
<reference evidence="2 3" key="1">
    <citation type="submission" date="2021-03" db="EMBL/GenBank/DDBJ databases">
        <title>Sequencing the genomes of 1000 actinobacteria strains.</title>
        <authorList>
            <person name="Klenk H.-P."/>
        </authorList>
    </citation>
    <scope>NUCLEOTIDE SEQUENCE [LARGE SCALE GENOMIC DNA]</scope>
    <source>
        <strain evidence="2 3">DSM 44580</strain>
    </source>
</reference>
<dbReference type="Proteomes" id="UP001519363">
    <property type="component" value="Unassembled WGS sequence"/>
</dbReference>
<protein>
    <recommendedName>
        <fullName evidence="1">NYN domain-containing protein</fullName>
    </recommendedName>
</protein>
<evidence type="ECO:0000313" key="3">
    <source>
        <dbReference type="Proteomes" id="UP001519363"/>
    </source>
</evidence>
<feature type="domain" description="NYN" evidence="1">
    <location>
        <begin position="7"/>
        <end position="138"/>
    </location>
</feature>
<accession>A0ABS5A7P9</accession>
<organism evidence="2 3">
    <name type="scientific">Crossiella equi</name>
    <dbReference type="NCBI Taxonomy" id="130796"/>
    <lineage>
        <taxon>Bacteria</taxon>
        <taxon>Bacillati</taxon>
        <taxon>Actinomycetota</taxon>
        <taxon>Actinomycetes</taxon>
        <taxon>Pseudonocardiales</taxon>
        <taxon>Pseudonocardiaceae</taxon>
        <taxon>Crossiella</taxon>
    </lineage>
</organism>
<evidence type="ECO:0000313" key="2">
    <source>
        <dbReference type="EMBL" id="MBP2472254.1"/>
    </source>
</evidence>
<sequence length="476" mass="52725">MTEKAVLLVDWDNLAGAILGRGSRVVREQVHQLWAWANQQSGYQLKYAHLAATHFDHTIKAVMAQHGIKEESVRSTKEQADILLTVLAMDYLHQGVEQFFLVTGDQDFIPLISRLNQDNRKVTVVYGDPARLSVELRNTLANTGAEAVDIADVVDFTGPPGDHGARGVLGLLELQRRGFILGGQETGKRAGLLAGWGVLPNAEHNEYWSLTGVLTEKVQRLDAAVKGPDNTWLPKSAQRTCLRIDDAVWADIVAADHLVRLLAGRPQGVSYTALRSGPLATDDGSALDRVVDALLSIGLARRGADDRFTPGLEGLQLGYLEPLWRVYACVSEECFHRGRNGIPHERVENSLVKGGLGQGREARSRHRVGEALKYAKSAGVIDTVAVQGKRQVITPVSGLTRPFERGYRELYRLLGTERTRSTTEVLAVLEERDQGLATPLFGYGNRDRHRLLRILHQSRLLVWHNDTVRVNFSKWG</sequence>